<sequence length="212" mass="25252">MCIEKDEHGLVLQEGQSNNNHTTSTSNIQNQDLESSAQTSLLNKVLQGIKVYLNAQKTLYVVEHPNKTLSNLEFEKDKKSEWNRIERYCAYVINSMLNEYFEPYNLMHESQKRLIVKNVFTKITFLIKCYQTSIYFPSPEDNRIVTHFGFYYSQNTNDHYFGSEFLMKNVEDFYKLHNQYLDKMRSISMKLIKYEFRDIDIAVLSYMMFSQE</sequence>
<evidence type="ECO:0000313" key="1">
    <source>
        <dbReference type="Proteomes" id="UP000887540"/>
    </source>
</evidence>
<dbReference type="WBParaSite" id="ACRNAN_scaffold12998.g16553.t1">
    <property type="protein sequence ID" value="ACRNAN_scaffold12998.g16553.t1"/>
    <property type="gene ID" value="ACRNAN_scaffold12998.g16553"/>
</dbReference>
<dbReference type="AlphaFoldDB" id="A0A914CRB4"/>
<reference evidence="2" key="1">
    <citation type="submission" date="2022-11" db="UniProtKB">
        <authorList>
            <consortium name="WormBaseParasite"/>
        </authorList>
    </citation>
    <scope>IDENTIFICATION</scope>
</reference>
<name>A0A914CRB4_9BILA</name>
<dbReference type="Proteomes" id="UP000887540">
    <property type="component" value="Unplaced"/>
</dbReference>
<protein>
    <submittedName>
        <fullName evidence="2">Uncharacterized protein</fullName>
    </submittedName>
</protein>
<accession>A0A914CRB4</accession>
<organism evidence="1 2">
    <name type="scientific">Acrobeloides nanus</name>
    <dbReference type="NCBI Taxonomy" id="290746"/>
    <lineage>
        <taxon>Eukaryota</taxon>
        <taxon>Metazoa</taxon>
        <taxon>Ecdysozoa</taxon>
        <taxon>Nematoda</taxon>
        <taxon>Chromadorea</taxon>
        <taxon>Rhabditida</taxon>
        <taxon>Tylenchina</taxon>
        <taxon>Cephalobomorpha</taxon>
        <taxon>Cephaloboidea</taxon>
        <taxon>Cephalobidae</taxon>
        <taxon>Acrobeloides</taxon>
    </lineage>
</organism>
<evidence type="ECO:0000313" key="2">
    <source>
        <dbReference type="WBParaSite" id="ACRNAN_scaffold12998.g16553.t1"/>
    </source>
</evidence>
<proteinExistence type="predicted"/>
<keyword evidence="1" id="KW-1185">Reference proteome</keyword>